<accession>A0A517WBK2</accession>
<dbReference type="RefSeq" id="WP_145039742.1">
    <property type="nucleotide sequence ID" value="NZ_CP036347.1"/>
</dbReference>
<dbReference type="Pfam" id="PF05016">
    <property type="entry name" value="ParE_toxin"/>
    <property type="match status" value="1"/>
</dbReference>
<proteinExistence type="inferred from homology"/>
<keyword evidence="2" id="KW-1277">Toxin-antitoxin system</keyword>
<gene>
    <name evidence="3" type="primary">parE1</name>
    <name evidence="3" type="ORF">V6x_23360</name>
</gene>
<dbReference type="InterPro" id="IPR051803">
    <property type="entry name" value="TA_system_RelE-like_toxin"/>
</dbReference>
<comment type="similarity">
    <text evidence="1">Belongs to the RelE toxin family.</text>
</comment>
<organism evidence="3 4">
    <name type="scientific">Gimesia chilikensis</name>
    <dbReference type="NCBI Taxonomy" id="2605989"/>
    <lineage>
        <taxon>Bacteria</taxon>
        <taxon>Pseudomonadati</taxon>
        <taxon>Planctomycetota</taxon>
        <taxon>Planctomycetia</taxon>
        <taxon>Planctomycetales</taxon>
        <taxon>Planctomycetaceae</taxon>
        <taxon>Gimesia</taxon>
    </lineage>
</organism>
<evidence type="ECO:0000256" key="1">
    <source>
        <dbReference type="ARBA" id="ARBA00006226"/>
    </source>
</evidence>
<dbReference type="EMBL" id="CP036347">
    <property type="protein sequence ID" value="QDU02631.1"/>
    <property type="molecule type" value="Genomic_DNA"/>
</dbReference>
<dbReference type="AlphaFoldDB" id="A0A517WBK2"/>
<reference evidence="3 4" key="1">
    <citation type="submission" date="2019-02" db="EMBL/GenBank/DDBJ databases">
        <title>Deep-cultivation of Planctomycetes and their phenomic and genomic characterization uncovers novel biology.</title>
        <authorList>
            <person name="Wiegand S."/>
            <person name="Jogler M."/>
            <person name="Boedeker C."/>
            <person name="Pinto D."/>
            <person name="Vollmers J."/>
            <person name="Rivas-Marin E."/>
            <person name="Kohn T."/>
            <person name="Peeters S.H."/>
            <person name="Heuer A."/>
            <person name="Rast P."/>
            <person name="Oberbeckmann S."/>
            <person name="Bunk B."/>
            <person name="Jeske O."/>
            <person name="Meyerdierks A."/>
            <person name="Storesund J.E."/>
            <person name="Kallscheuer N."/>
            <person name="Luecker S."/>
            <person name="Lage O.M."/>
            <person name="Pohl T."/>
            <person name="Merkel B.J."/>
            <person name="Hornburger P."/>
            <person name="Mueller R.-W."/>
            <person name="Bruemmer F."/>
            <person name="Labrenz M."/>
            <person name="Spormann A.M."/>
            <person name="Op den Camp H."/>
            <person name="Overmann J."/>
            <person name="Amann R."/>
            <person name="Jetten M.S.M."/>
            <person name="Mascher T."/>
            <person name="Medema M.H."/>
            <person name="Devos D.P."/>
            <person name="Kaster A.-K."/>
            <person name="Ovreas L."/>
            <person name="Rohde M."/>
            <person name="Galperin M.Y."/>
            <person name="Jogler C."/>
        </authorList>
    </citation>
    <scope>NUCLEOTIDE SEQUENCE [LARGE SCALE GENOMIC DNA]</scope>
    <source>
        <strain evidence="3 4">V6</strain>
    </source>
</reference>
<dbReference type="PANTHER" id="PTHR33755">
    <property type="entry name" value="TOXIN PARE1-RELATED"/>
    <property type="match status" value="1"/>
</dbReference>
<dbReference type="Proteomes" id="UP000320722">
    <property type="component" value="Chromosome"/>
</dbReference>
<name>A0A517WBK2_9PLAN</name>
<protein>
    <submittedName>
        <fullName evidence="3">Toxin ParE1</fullName>
    </submittedName>
</protein>
<evidence type="ECO:0000313" key="3">
    <source>
        <dbReference type="EMBL" id="QDU02631.1"/>
    </source>
</evidence>
<dbReference type="Gene3D" id="3.30.2310.20">
    <property type="entry name" value="RelE-like"/>
    <property type="match status" value="1"/>
</dbReference>
<evidence type="ECO:0000313" key="4">
    <source>
        <dbReference type="Proteomes" id="UP000320722"/>
    </source>
</evidence>
<dbReference type="InterPro" id="IPR035093">
    <property type="entry name" value="RelE/ParE_toxin_dom_sf"/>
</dbReference>
<dbReference type="InterPro" id="IPR007712">
    <property type="entry name" value="RelE/ParE_toxin"/>
</dbReference>
<dbReference type="PANTHER" id="PTHR33755:SF6">
    <property type="entry name" value="PLASMID STABILIZATION SYSTEM PROTEIN"/>
    <property type="match status" value="1"/>
</dbReference>
<evidence type="ECO:0000256" key="2">
    <source>
        <dbReference type="ARBA" id="ARBA00022649"/>
    </source>
</evidence>
<sequence>MSRIIQTRQAKEDILEIWTYISAEDSSAADRLVRQFDQLFQKLANHPGIGSRQDRFCEGLRCFPLGRYLIFYFPIEDGIQIIRVLHSARNWEKLL</sequence>